<comment type="subcellular location">
    <subcellularLocation>
        <location evidence="1">Cell membrane</location>
        <topology evidence="1">Multi-pass membrane protein</topology>
    </subcellularLocation>
</comment>
<dbReference type="Proteomes" id="UP000469292">
    <property type="component" value="Unassembled WGS sequence"/>
</dbReference>
<evidence type="ECO:0000313" key="11">
    <source>
        <dbReference type="Proteomes" id="UP000469292"/>
    </source>
</evidence>
<evidence type="ECO:0000256" key="3">
    <source>
        <dbReference type="ARBA" id="ARBA00022692"/>
    </source>
</evidence>
<feature type="region of interest" description="Disordered" evidence="8">
    <location>
        <begin position="1219"/>
        <end position="1252"/>
    </location>
</feature>
<keyword evidence="4" id="KW-0133">Cell shape</keyword>
<evidence type="ECO:0000256" key="1">
    <source>
        <dbReference type="ARBA" id="ARBA00004651"/>
    </source>
</evidence>
<reference evidence="10 11" key="1">
    <citation type="submission" date="2019-09" db="EMBL/GenBank/DDBJ databases">
        <title>Phylogenetic characterization of a novel taxon of the genus Bifidobacterium: Bifidobacterium choloepi sp. nov.</title>
        <authorList>
            <person name="Modesto M."/>
            <person name="Satti M."/>
        </authorList>
    </citation>
    <scope>NUCLEOTIDE SEQUENCE [LARGE SCALE GENOMIC DNA]</scope>
    <source>
        <strain evidence="10 11">BRDM6</strain>
    </source>
</reference>
<organism evidence="10 11">
    <name type="scientific">Bifidobacterium choloepi</name>
    <dbReference type="NCBI Taxonomy" id="2614131"/>
    <lineage>
        <taxon>Bacteria</taxon>
        <taxon>Bacillati</taxon>
        <taxon>Actinomycetota</taxon>
        <taxon>Actinomycetes</taxon>
        <taxon>Bifidobacteriales</taxon>
        <taxon>Bifidobacteriaceae</taxon>
        <taxon>Bifidobacterium</taxon>
    </lineage>
</organism>
<proteinExistence type="predicted"/>
<keyword evidence="7 9" id="KW-0472">Membrane</keyword>
<comment type="caution">
    <text evidence="10">The sequence shown here is derived from an EMBL/GenBank/DDBJ whole genome shotgun (WGS) entry which is preliminary data.</text>
</comment>
<feature type="compositionally biased region" description="Acidic residues" evidence="8">
    <location>
        <begin position="983"/>
        <end position="998"/>
    </location>
</feature>
<dbReference type="Pfam" id="PF03023">
    <property type="entry name" value="MurJ"/>
    <property type="match status" value="1"/>
</dbReference>
<feature type="transmembrane region" description="Helical" evidence="9">
    <location>
        <begin position="465"/>
        <end position="487"/>
    </location>
</feature>
<evidence type="ECO:0000256" key="2">
    <source>
        <dbReference type="ARBA" id="ARBA00022475"/>
    </source>
</evidence>
<dbReference type="InterPro" id="IPR004268">
    <property type="entry name" value="MurJ"/>
</dbReference>
<feature type="region of interest" description="Disordered" evidence="8">
    <location>
        <begin position="978"/>
        <end position="1016"/>
    </location>
</feature>
<keyword evidence="5" id="KW-0573">Peptidoglycan synthesis</keyword>
<dbReference type="GO" id="GO:0015648">
    <property type="term" value="F:lipid-linked peptidoglycan transporter activity"/>
    <property type="evidence" value="ECO:0007669"/>
    <property type="project" value="TreeGrafter"/>
</dbReference>
<evidence type="ECO:0000256" key="8">
    <source>
        <dbReference type="SAM" id="MobiDB-lite"/>
    </source>
</evidence>
<dbReference type="RefSeq" id="WP_163227469.1">
    <property type="nucleotide sequence ID" value="NZ_VYSG01000001.1"/>
</dbReference>
<dbReference type="InterPro" id="IPR011009">
    <property type="entry name" value="Kinase-like_dom_sf"/>
</dbReference>
<evidence type="ECO:0000256" key="6">
    <source>
        <dbReference type="ARBA" id="ARBA00022989"/>
    </source>
</evidence>
<accession>A0A6I5NI11</accession>
<keyword evidence="3 9" id="KW-0812">Transmembrane</keyword>
<dbReference type="GO" id="GO:0034204">
    <property type="term" value="P:lipid translocation"/>
    <property type="evidence" value="ECO:0007669"/>
    <property type="project" value="TreeGrafter"/>
</dbReference>
<feature type="transmembrane region" description="Helical" evidence="9">
    <location>
        <begin position="199"/>
        <end position="218"/>
    </location>
</feature>
<feature type="compositionally biased region" description="Basic and acidic residues" evidence="8">
    <location>
        <begin position="1002"/>
        <end position="1011"/>
    </location>
</feature>
<feature type="compositionally biased region" description="Low complexity" evidence="8">
    <location>
        <begin position="1227"/>
        <end position="1252"/>
    </location>
</feature>
<feature type="transmembrane region" description="Helical" evidence="9">
    <location>
        <begin position="53"/>
        <end position="75"/>
    </location>
</feature>
<feature type="transmembrane region" description="Helical" evidence="9">
    <location>
        <begin position="120"/>
        <end position="144"/>
    </location>
</feature>
<feature type="transmembrane region" description="Helical" evidence="9">
    <location>
        <begin position="156"/>
        <end position="179"/>
    </location>
</feature>
<dbReference type="GO" id="GO:0009252">
    <property type="term" value="P:peptidoglycan biosynthetic process"/>
    <property type="evidence" value="ECO:0007669"/>
    <property type="project" value="UniProtKB-KW"/>
</dbReference>
<dbReference type="EMBL" id="VYSG01000001">
    <property type="protein sequence ID" value="NEG69973.1"/>
    <property type="molecule type" value="Genomic_DNA"/>
</dbReference>
<feature type="transmembrane region" description="Helical" evidence="9">
    <location>
        <begin position="366"/>
        <end position="390"/>
    </location>
</feature>
<gene>
    <name evidence="10" type="ORF">F6S87_05075</name>
</gene>
<feature type="transmembrane region" description="Helical" evidence="9">
    <location>
        <begin position="402"/>
        <end position="422"/>
    </location>
</feature>
<feature type="region of interest" description="Disordered" evidence="8">
    <location>
        <begin position="1083"/>
        <end position="1109"/>
    </location>
</feature>
<dbReference type="GO" id="GO:0008360">
    <property type="term" value="P:regulation of cell shape"/>
    <property type="evidence" value="ECO:0007669"/>
    <property type="project" value="UniProtKB-KW"/>
</dbReference>
<sequence length="1361" mass="144761">MSSSVGRNSLIMASGTAASRITGQIRTILLAAAIGTTGLAANAYQAGAMIPQVIYTLVSGGVFNAVLVPQIVRTLKARDAEERLNKLITFAIGLLLVVTLLMAALTPVLARLYVNGSDDLIALTSSFTLWCMPQIFFYGLYTVVGQVLAAKNHFATYAWSSVGANVISCAGFGVFIWMFGDATAQGIGFWTQDKILLTAGFWTLGVAFQALVLFLPLMRCGIHYRPKFGVHGIGLRSMGPVAAWSVGIVGVDQVANVLCTRVTTAAPGVANALYGLSEFDVAGNATYQNANTIYVLPYSLIAVSVATAIFPQISASIAERRIDNARADLSQALRIVGIIMCFFTAALIVMPLAVTRALLPSVAVPQAQLIAGVLIMLSIGLPFSSAYLIIQRTFYAFEDGRSPFVFILIENVIQLAIMYAGTALLPPTYWAMVLALSVSLGYIISFVPLVVMLRKRFNNRLDGKRIAFTYGKAIIATILAVLVGLLLQKPIYALCGIHVTSKGGTMGWGQSILACIVFAVVLAAVYFGSLVVMKSEELMQIIAMVKAKLGRGGVPVPAPEAASEAAEPATVSAEPALEPARPVIVTLDEPLNEVEELVPAVPAELEEEPMPPSFAPEDRSKIPPSFAPEHAVGRAVEAAVAAGATTTMANGNMAGVGRHSAPPASVAASSGYIQAEDTMKPHLGDTVLGRYTLVSPLREEPGLQVWKANDRVLSRDCQLFIVNNRSVLVSVNATAGSLAMSHDSRFTPVLRLQHDGEVAIVVTQLDPGVSVTQYLQGPSGAPLSHEAMRSIIAETGHALAKLHRDHITNRAVSTDTIRLTKSGIQLADTPVSAALADTSGAEPTANDERLAVCQLAGVLYCMLTGKASHRQMQYSLAELPSDIPMEFRAICKRGLNLSEPGSPTIPLLTINELEMLLGAAKPLHALSRHDLRLTGVDGNCSIVTAAVKPVNPADLIPIPDTLASSDVLPDLMFNPLPLKGTDVSDDEDEDDDSQDESSDTSKNGEHGDKAGEGAAAEGSFKALWNTSKRYMNGQSDKAAPEVDPADKTEMFTAFTGDEPEPPLQPNRLTMAMDVSLVRNGHRDGTQDAIDGTNSTGRIPIVDAEGNPILPGAESQRALEAEQAEKNAAYDEGLPPALPPSYAPKENPARHALSAKFDDGKKKKSRKGRVIATVIVIVALVAALSVCVHSLITKGSIFGFLEEDDTSYWPSMNLNDVPFGSRLGEDVTSSPSTTSPTATPTTTSPSSTASTTNTTAYTITSQRFLNEPNGQQGYGYYIQLSQPEDVSRVVVQIRSSGGTGYIYVNTTGDPTQGEKVAQFTFDESGTTDIQLDKTVNTQNIVLWVPLDSLPGNQLYILSMKAY</sequence>
<protein>
    <recommendedName>
        <fullName evidence="12">Murein biosynthesis integral membrane protein MurJ</fullName>
    </recommendedName>
</protein>
<feature type="transmembrane region" description="Helical" evidence="9">
    <location>
        <begin position="1169"/>
        <end position="1191"/>
    </location>
</feature>
<dbReference type="PANTHER" id="PTHR47019">
    <property type="entry name" value="LIPID II FLIPPASE MURJ"/>
    <property type="match status" value="1"/>
</dbReference>
<evidence type="ECO:0000256" key="7">
    <source>
        <dbReference type="ARBA" id="ARBA00023136"/>
    </source>
</evidence>
<dbReference type="SUPFAM" id="SSF56112">
    <property type="entry name" value="Protein kinase-like (PK-like)"/>
    <property type="match status" value="1"/>
</dbReference>
<evidence type="ECO:0000256" key="5">
    <source>
        <dbReference type="ARBA" id="ARBA00022984"/>
    </source>
</evidence>
<dbReference type="PANTHER" id="PTHR47019:SF1">
    <property type="entry name" value="LIPID II FLIPPASE MURJ"/>
    <property type="match status" value="1"/>
</dbReference>
<keyword evidence="2" id="KW-1003">Cell membrane</keyword>
<name>A0A6I5NI11_9BIFI</name>
<dbReference type="CDD" id="cd13123">
    <property type="entry name" value="MATE_MurJ_like"/>
    <property type="match status" value="1"/>
</dbReference>
<evidence type="ECO:0000256" key="9">
    <source>
        <dbReference type="SAM" id="Phobius"/>
    </source>
</evidence>
<dbReference type="GO" id="GO:0005886">
    <property type="term" value="C:plasma membrane"/>
    <property type="evidence" value="ECO:0007669"/>
    <property type="project" value="UniProtKB-SubCell"/>
</dbReference>
<dbReference type="InterPro" id="IPR051050">
    <property type="entry name" value="Lipid_II_flippase_MurJ/MviN"/>
</dbReference>
<evidence type="ECO:0008006" key="12">
    <source>
        <dbReference type="Google" id="ProtNLM"/>
    </source>
</evidence>
<feature type="transmembrane region" description="Helical" evidence="9">
    <location>
        <begin position="507"/>
        <end position="532"/>
    </location>
</feature>
<feature type="transmembrane region" description="Helical" evidence="9">
    <location>
        <begin position="428"/>
        <end position="453"/>
    </location>
</feature>
<keyword evidence="11" id="KW-1185">Reference proteome</keyword>
<feature type="transmembrane region" description="Helical" evidence="9">
    <location>
        <begin position="332"/>
        <end position="354"/>
    </location>
</feature>
<evidence type="ECO:0000313" key="10">
    <source>
        <dbReference type="EMBL" id="NEG69973.1"/>
    </source>
</evidence>
<dbReference type="Gene3D" id="1.10.510.10">
    <property type="entry name" value="Transferase(Phosphotransferase) domain 1"/>
    <property type="match status" value="1"/>
</dbReference>
<feature type="transmembrane region" description="Helical" evidence="9">
    <location>
        <begin position="87"/>
        <end position="114"/>
    </location>
</feature>
<evidence type="ECO:0000256" key="4">
    <source>
        <dbReference type="ARBA" id="ARBA00022960"/>
    </source>
</evidence>
<keyword evidence="6 9" id="KW-1133">Transmembrane helix</keyword>